<dbReference type="CDD" id="cd00431">
    <property type="entry name" value="cysteine_hydrolases"/>
    <property type="match status" value="1"/>
</dbReference>
<evidence type="ECO:0000313" key="6">
    <source>
        <dbReference type="Proteomes" id="UP000746741"/>
    </source>
</evidence>
<reference evidence="5 6" key="2">
    <citation type="submission" date="2020-02" db="EMBL/GenBank/DDBJ databases">
        <authorList>
            <person name="Sun Q."/>
            <person name="Inoue M."/>
        </authorList>
    </citation>
    <scope>NUCLEOTIDE SEQUENCE [LARGE SCALE GENOMIC DNA]</scope>
    <source>
        <strain evidence="5 6">KCTC 22478</strain>
    </source>
</reference>
<keyword evidence="6" id="KW-1185">Reference proteome</keyword>
<protein>
    <submittedName>
        <fullName evidence="4">Isochorismatase family protein</fullName>
    </submittedName>
</protein>
<dbReference type="Proteomes" id="UP001138708">
    <property type="component" value="Unassembled WGS sequence"/>
</dbReference>
<dbReference type="InterPro" id="IPR050272">
    <property type="entry name" value="Isochorismatase-like_hydrls"/>
</dbReference>
<dbReference type="Pfam" id="PF00857">
    <property type="entry name" value="Isochorismatase"/>
    <property type="match status" value="1"/>
</dbReference>
<dbReference type="Gene3D" id="3.40.50.850">
    <property type="entry name" value="Isochorismatase-like"/>
    <property type="match status" value="1"/>
</dbReference>
<reference evidence="4" key="1">
    <citation type="submission" date="2020-01" db="EMBL/GenBank/DDBJ databases">
        <authorList>
            <person name="Rat A."/>
        </authorList>
    </citation>
    <scope>NUCLEOTIDE SEQUENCE</scope>
    <source>
        <strain evidence="4">LMG 31161</strain>
    </source>
</reference>
<dbReference type="PANTHER" id="PTHR43540">
    <property type="entry name" value="PEROXYUREIDOACRYLATE/UREIDOACRYLATE AMIDOHYDROLASE-RELATED"/>
    <property type="match status" value="1"/>
</dbReference>
<dbReference type="AlphaFoldDB" id="A0A9X9WNB0"/>
<dbReference type="Proteomes" id="UP000746741">
    <property type="component" value="Unassembled WGS sequence"/>
</dbReference>
<gene>
    <name evidence="5" type="ORF">GWK15_24010</name>
    <name evidence="4" type="ORF">GXW75_21370</name>
</gene>
<reference evidence="4" key="3">
    <citation type="journal article" date="2021" name="Syst. Appl. Microbiol.">
        <title>Roseomonas hellenica sp. nov., isolated from roots of wild-growing Alkanna tinctoria.</title>
        <authorList>
            <person name="Rat A."/>
            <person name="Naranjo H.D."/>
            <person name="Lebbe L."/>
            <person name="Cnockaert M."/>
            <person name="Krigas N."/>
            <person name="Grigoriadou K."/>
            <person name="Maloupa E."/>
            <person name="Willems A."/>
        </authorList>
    </citation>
    <scope>NUCLEOTIDE SEQUENCE</scope>
    <source>
        <strain evidence="4">LMG 31161</strain>
    </source>
</reference>
<feature type="compositionally biased region" description="Pro residues" evidence="2">
    <location>
        <begin position="7"/>
        <end position="18"/>
    </location>
</feature>
<dbReference type="InterPro" id="IPR000868">
    <property type="entry name" value="Isochorismatase-like_dom"/>
</dbReference>
<sequence length="242" mass="26137">MAWTLPAPGPQTRSPPLPRTITLPARPEPITVTVEETALVIVDMQNAYLSKGGYIDLVGFDVSGAPPVIEETARIAAACRAAGLPVIYLQNGFSPDQREAPPSAPVWHKSNALKFMRANEAYAGRLITHGTWDHEIVPELAPQPGDIVVPKARYSGFAGTTLEQVLSSRRIRTLLVCGVASNVCVESTIRDAYHREFFPVMLTDATMAAGPGQQQATEFNVEHFFGWLSSGAELRAALMANA</sequence>
<feature type="region of interest" description="Disordered" evidence="2">
    <location>
        <begin position="1"/>
        <end position="20"/>
    </location>
</feature>
<dbReference type="SUPFAM" id="SSF52499">
    <property type="entry name" value="Isochorismatase-like hydrolases"/>
    <property type="match status" value="1"/>
</dbReference>
<evidence type="ECO:0000256" key="1">
    <source>
        <dbReference type="ARBA" id="ARBA00022801"/>
    </source>
</evidence>
<evidence type="ECO:0000313" key="5">
    <source>
        <dbReference type="EMBL" id="NKE20041.1"/>
    </source>
</evidence>
<evidence type="ECO:0000313" key="7">
    <source>
        <dbReference type="Proteomes" id="UP001138708"/>
    </source>
</evidence>
<dbReference type="InterPro" id="IPR036380">
    <property type="entry name" value="Isochorismatase-like_sf"/>
</dbReference>
<evidence type="ECO:0000256" key="2">
    <source>
        <dbReference type="SAM" id="MobiDB-lite"/>
    </source>
</evidence>
<organism evidence="4 7">
    <name type="scientific">Neoroseomonas oryzicola</name>
    <dbReference type="NCBI Taxonomy" id="535904"/>
    <lineage>
        <taxon>Bacteria</taxon>
        <taxon>Pseudomonadati</taxon>
        <taxon>Pseudomonadota</taxon>
        <taxon>Alphaproteobacteria</taxon>
        <taxon>Acetobacterales</taxon>
        <taxon>Acetobacteraceae</taxon>
        <taxon>Neoroseomonas</taxon>
    </lineage>
</organism>
<comment type="caution">
    <text evidence="4">The sequence shown here is derived from an EMBL/GenBank/DDBJ whole genome shotgun (WGS) entry which is preliminary data.</text>
</comment>
<feature type="domain" description="Isochorismatase-like" evidence="3">
    <location>
        <begin position="37"/>
        <end position="232"/>
    </location>
</feature>
<accession>A0A9X9WNB0</accession>
<dbReference type="PANTHER" id="PTHR43540:SF6">
    <property type="entry name" value="ISOCHORISMATASE-LIKE DOMAIN-CONTAINING PROTEIN"/>
    <property type="match status" value="1"/>
</dbReference>
<evidence type="ECO:0000313" key="4">
    <source>
        <dbReference type="EMBL" id="MBR0661820.1"/>
    </source>
</evidence>
<name>A0A9X9WNB0_9PROT</name>
<proteinExistence type="predicted"/>
<evidence type="ECO:0000259" key="3">
    <source>
        <dbReference type="Pfam" id="PF00857"/>
    </source>
</evidence>
<keyword evidence="1" id="KW-0378">Hydrolase</keyword>
<dbReference type="EMBL" id="JAAEDK010000066">
    <property type="protein sequence ID" value="MBR0661820.1"/>
    <property type="molecule type" value="Genomic_DNA"/>
</dbReference>
<dbReference type="EMBL" id="JAAVUP010000018">
    <property type="protein sequence ID" value="NKE20041.1"/>
    <property type="molecule type" value="Genomic_DNA"/>
</dbReference>
<dbReference type="GO" id="GO:0016787">
    <property type="term" value="F:hydrolase activity"/>
    <property type="evidence" value="ECO:0007669"/>
    <property type="project" value="UniProtKB-KW"/>
</dbReference>